<dbReference type="EMBL" id="FOGI01000004">
    <property type="protein sequence ID" value="SER57223.1"/>
    <property type="molecule type" value="Genomic_DNA"/>
</dbReference>
<sequence length="167" mass="17768">MHSYLRKLVSPILCVLLLPFAWVDPVVAAQAPLFSLPLVPARPVSRPFTAPAHPYGAGHRGVDLPGAVGEPVHAAADGVVVFAGVVVDRSVVSIQHRGGLRTTYEPVVPEVAGGTRVRRGDVLGRLGAGHPGCAVAACLHWGLRRGREYLDPMVAVHRPRVRLLPLD</sequence>
<name>A0A1H9QBL4_9PSEU</name>
<dbReference type="Proteomes" id="UP000199051">
    <property type="component" value="Unassembled WGS sequence"/>
</dbReference>
<dbReference type="STRING" id="155974.SAMN04487818_104143"/>
<dbReference type="SUPFAM" id="SSF51261">
    <property type="entry name" value="Duplicated hybrid motif"/>
    <property type="match status" value="1"/>
</dbReference>
<dbReference type="CDD" id="cd12797">
    <property type="entry name" value="M23_peptidase"/>
    <property type="match status" value="1"/>
</dbReference>
<dbReference type="InterPro" id="IPR050570">
    <property type="entry name" value="Cell_wall_metabolism_enzyme"/>
</dbReference>
<proteinExistence type="predicted"/>
<evidence type="ECO:0000256" key="1">
    <source>
        <dbReference type="ARBA" id="ARBA00022729"/>
    </source>
</evidence>
<reference evidence="4" key="1">
    <citation type="submission" date="2016-10" db="EMBL/GenBank/DDBJ databases">
        <authorList>
            <person name="Varghese N."/>
            <person name="Submissions S."/>
        </authorList>
    </citation>
    <scope>NUCLEOTIDE SEQUENCE [LARGE SCALE GENOMIC DNA]</scope>
    <source>
        <strain evidence="4">DSM 44260</strain>
    </source>
</reference>
<dbReference type="Pfam" id="PF01551">
    <property type="entry name" value="Peptidase_M23"/>
    <property type="match status" value="1"/>
</dbReference>
<keyword evidence="1" id="KW-0732">Signal</keyword>
<dbReference type="PANTHER" id="PTHR21666:SF289">
    <property type="entry name" value="L-ALA--D-GLU ENDOPEPTIDASE"/>
    <property type="match status" value="1"/>
</dbReference>
<feature type="domain" description="M23ase beta-sheet core" evidence="2">
    <location>
        <begin position="58"/>
        <end position="152"/>
    </location>
</feature>
<dbReference type="InterPro" id="IPR011055">
    <property type="entry name" value="Dup_hybrid_motif"/>
</dbReference>
<dbReference type="PANTHER" id="PTHR21666">
    <property type="entry name" value="PEPTIDASE-RELATED"/>
    <property type="match status" value="1"/>
</dbReference>
<dbReference type="Gene3D" id="2.70.70.10">
    <property type="entry name" value="Glucose Permease (Domain IIA)"/>
    <property type="match status" value="1"/>
</dbReference>
<gene>
    <name evidence="3" type="ORF">SAMN04487818_104143</name>
</gene>
<organism evidence="3 4">
    <name type="scientific">Actinokineospora terrae</name>
    <dbReference type="NCBI Taxonomy" id="155974"/>
    <lineage>
        <taxon>Bacteria</taxon>
        <taxon>Bacillati</taxon>
        <taxon>Actinomycetota</taxon>
        <taxon>Actinomycetes</taxon>
        <taxon>Pseudonocardiales</taxon>
        <taxon>Pseudonocardiaceae</taxon>
        <taxon>Actinokineospora</taxon>
    </lineage>
</organism>
<dbReference type="RefSeq" id="WP_092776530.1">
    <property type="nucleotide sequence ID" value="NZ_FOGI01000004.1"/>
</dbReference>
<keyword evidence="4" id="KW-1185">Reference proteome</keyword>
<dbReference type="AlphaFoldDB" id="A0A1H9QBL4"/>
<evidence type="ECO:0000313" key="3">
    <source>
        <dbReference type="EMBL" id="SER57223.1"/>
    </source>
</evidence>
<dbReference type="InterPro" id="IPR016047">
    <property type="entry name" value="M23ase_b-sheet_dom"/>
</dbReference>
<accession>A0A1H9QBL4</accession>
<evidence type="ECO:0000259" key="2">
    <source>
        <dbReference type="Pfam" id="PF01551"/>
    </source>
</evidence>
<evidence type="ECO:0000313" key="4">
    <source>
        <dbReference type="Proteomes" id="UP000199051"/>
    </source>
</evidence>
<protein>
    <submittedName>
        <fullName evidence="3">Peptidase family M23</fullName>
    </submittedName>
</protein>
<dbReference type="GO" id="GO:0004222">
    <property type="term" value="F:metalloendopeptidase activity"/>
    <property type="evidence" value="ECO:0007669"/>
    <property type="project" value="TreeGrafter"/>
</dbReference>